<name>A0AAN7HB47_9PEZI</name>
<gene>
    <name evidence="1" type="ORF">C8A03DRAFT_45091</name>
</gene>
<dbReference type="Gene3D" id="3.90.1300.10">
    <property type="entry name" value="Amidase signature (AS) domain"/>
    <property type="match status" value="1"/>
</dbReference>
<reference evidence="1" key="2">
    <citation type="submission" date="2023-05" db="EMBL/GenBank/DDBJ databases">
        <authorList>
            <consortium name="Lawrence Berkeley National Laboratory"/>
            <person name="Steindorff A."/>
            <person name="Hensen N."/>
            <person name="Bonometti L."/>
            <person name="Westerberg I."/>
            <person name="Brannstrom I.O."/>
            <person name="Guillou S."/>
            <person name="Cros-Aarteil S."/>
            <person name="Calhoun S."/>
            <person name="Haridas S."/>
            <person name="Kuo A."/>
            <person name="Mondo S."/>
            <person name="Pangilinan J."/>
            <person name="Riley R."/>
            <person name="Labutti K."/>
            <person name="Andreopoulos B."/>
            <person name="Lipzen A."/>
            <person name="Chen C."/>
            <person name="Yanf M."/>
            <person name="Daum C."/>
            <person name="Ng V."/>
            <person name="Clum A."/>
            <person name="Ohm R."/>
            <person name="Martin F."/>
            <person name="Silar P."/>
            <person name="Natvig D."/>
            <person name="Lalanne C."/>
            <person name="Gautier V."/>
            <person name="Ament-Velasquez S.L."/>
            <person name="Kruys A."/>
            <person name="Hutchinson M.I."/>
            <person name="Powell A.J."/>
            <person name="Barry K."/>
            <person name="Miller A.N."/>
            <person name="Grigoriev I.V."/>
            <person name="Debuchy R."/>
            <person name="Gladieux P."/>
            <person name="Thoren M.H."/>
            <person name="Johannesson H."/>
        </authorList>
    </citation>
    <scope>NUCLEOTIDE SEQUENCE</scope>
    <source>
        <strain evidence="1">CBS 532.94</strain>
    </source>
</reference>
<evidence type="ECO:0000313" key="2">
    <source>
        <dbReference type="Proteomes" id="UP001303760"/>
    </source>
</evidence>
<dbReference type="PANTHER" id="PTHR42678">
    <property type="entry name" value="AMIDASE"/>
    <property type="match status" value="1"/>
</dbReference>
<dbReference type="Proteomes" id="UP001303760">
    <property type="component" value="Unassembled WGS sequence"/>
</dbReference>
<evidence type="ECO:0000313" key="1">
    <source>
        <dbReference type="EMBL" id="KAK4237003.1"/>
    </source>
</evidence>
<dbReference type="EMBL" id="MU860161">
    <property type="protein sequence ID" value="KAK4237003.1"/>
    <property type="molecule type" value="Genomic_DNA"/>
</dbReference>
<sequence length="247" mass="27157">MSVSAGFSLIGIGTENDGSIMQPASKQALSVNNLAAATEALLDPCSRAKLPPNGVWRFPPDLWVPSDKAKEQYITYYKARGKMQSLGAAVIYPVAYEHQETANEFFPEFIEPRPQVHDLASAMPDQSWLVKAVENGPSEERYRDTFPHVLKVRRDRGLRKVLGEFHLDVVIAPMDSPVCSLSTAFGHRIANVPLGRYRLEGELSRPFGLAALARPEAEGTLLRFMSALEANSPAQVIPEQLLGATQN</sequence>
<proteinExistence type="predicted"/>
<organism evidence="1 2">
    <name type="scientific">Achaetomium macrosporum</name>
    <dbReference type="NCBI Taxonomy" id="79813"/>
    <lineage>
        <taxon>Eukaryota</taxon>
        <taxon>Fungi</taxon>
        <taxon>Dikarya</taxon>
        <taxon>Ascomycota</taxon>
        <taxon>Pezizomycotina</taxon>
        <taxon>Sordariomycetes</taxon>
        <taxon>Sordariomycetidae</taxon>
        <taxon>Sordariales</taxon>
        <taxon>Chaetomiaceae</taxon>
        <taxon>Achaetomium</taxon>
    </lineage>
</organism>
<dbReference type="AlphaFoldDB" id="A0AAN7HB47"/>
<evidence type="ECO:0008006" key="3">
    <source>
        <dbReference type="Google" id="ProtNLM"/>
    </source>
</evidence>
<dbReference type="SUPFAM" id="SSF75304">
    <property type="entry name" value="Amidase signature (AS) enzymes"/>
    <property type="match status" value="1"/>
</dbReference>
<dbReference type="InterPro" id="IPR036928">
    <property type="entry name" value="AS_sf"/>
</dbReference>
<dbReference type="PANTHER" id="PTHR42678:SF34">
    <property type="entry name" value="OS04G0183300 PROTEIN"/>
    <property type="match status" value="1"/>
</dbReference>
<accession>A0AAN7HB47</accession>
<comment type="caution">
    <text evidence="1">The sequence shown here is derived from an EMBL/GenBank/DDBJ whole genome shotgun (WGS) entry which is preliminary data.</text>
</comment>
<keyword evidence="2" id="KW-1185">Reference proteome</keyword>
<reference evidence="1" key="1">
    <citation type="journal article" date="2023" name="Mol. Phylogenet. Evol.">
        <title>Genome-scale phylogeny and comparative genomics of the fungal order Sordariales.</title>
        <authorList>
            <person name="Hensen N."/>
            <person name="Bonometti L."/>
            <person name="Westerberg I."/>
            <person name="Brannstrom I.O."/>
            <person name="Guillou S."/>
            <person name="Cros-Aarteil S."/>
            <person name="Calhoun S."/>
            <person name="Haridas S."/>
            <person name="Kuo A."/>
            <person name="Mondo S."/>
            <person name="Pangilinan J."/>
            <person name="Riley R."/>
            <person name="LaButti K."/>
            <person name="Andreopoulos B."/>
            <person name="Lipzen A."/>
            <person name="Chen C."/>
            <person name="Yan M."/>
            <person name="Daum C."/>
            <person name="Ng V."/>
            <person name="Clum A."/>
            <person name="Steindorff A."/>
            <person name="Ohm R.A."/>
            <person name="Martin F."/>
            <person name="Silar P."/>
            <person name="Natvig D.O."/>
            <person name="Lalanne C."/>
            <person name="Gautier V."/>
            <person name="Ament-Velasquez S.L."/>
            <person name="Kruys A."/>
            <person name="Hutchinson M.I."/>
            <person name="Powell A.J."/>
            <person name="Barry K."/>
            <person name="Miller A.N."/>
            <person name="Grigoriev I.V."/>
            <person name="Debuchy R."/>
            <person name="Gladieux P."/>
            <person name="Hiltunen Thoren M."/>
            <person name="Johannesson H."/>
        </authorList>
    </citation>
    <scope>NUCLEOTIDE SEQUENCE</scope>
    <source>
        <strain evidence="1">CBS 532.94</strain>
    </source>
</reference>
<protein>
    <recommendedName>
        <fullName evidence="3">Amidase domain-containing protein</fullName>
    </recommendedName>
</protein>